<dbReference type="InterPro" id="IPR046373">
    <property type="entry name" value="Acyl-CoA_Oxase/DH_mid-dom_sf"/>
</dbReference>
<organism evidence="10 11">
    <name type="scientific">Pseudomonas veronii 1YdBTEX2</name>
    <dbReference type="NCBI Taxonomy" id="1295141"/>
    <lineage>
        <taxon>Bacteria</taxon>
        <taxon>Pseudomonadati</taxon>
        <taxon>Pseudomonadota</taxon>
        <taxon>Gammaproteobacteria</taxon>
        <taxon>Pseudomonadales</taxon>
        <taxon>Pseudomonadaceae</taxon>
        <taxon>Pseudomonas</taxon>
    </lineage>
</organism>
<dbReference type="InterPro" id="IPR036250">
    <property type="entry name" value="AcylCo_DH-like_C"/>
</dbReference>
<dbReference type="InterPro" id="IPR006089">
    <property type="entry name" value="Acyl-CoA_DH_CS"/>
</dbReference>
<keyword evidence="4 6" id="KW-0274">FAD</keyword>
<dbReference type="Proteomes" id="UP000245431">
    <property type="component" value="Chromosome PVE_r1"/>
</dbReference>
<evidence type="ECO:0000256" key="4">
    <source>
        <dbReference type="ARBA" id="ARBA00022827"/>
    </source>
</evidence>
<reference evidence="11" key="1">
    <citation type="submission" date="2016-07" db="EMBL/GenBank/DDBJ databases">
        <authorList>
            <person name="Florea S."/>
            <person name="Webb J.S."/>
            <person name="Jaromczyk J."/>
            <person name="Schardl C.L."/>
        </authorList>
    </citation>
    <scope>NUCLEOTIDE SEQUENCE [LARGE SCALE GENOMIC DNA]</scope>
    <source>
        <strain evidence="11">1YdBTEX2</strain>
    </source>
</reference>
<feature type="domain" description="Acyl-CoA oxidase/dehydrogenase middle" evidence="8">
    <location>
        <begin position="123"/>
        <end position="218"/>
    </location>
</feature>
<dbReference type="InterPro" id="IPR037069">
    <property type="entry name" value="AcylCoA_DH/ox_N_sf"/>
</dbReference>
<evidence type="ECO:0000256" key="2">
    <source>
        <dbReference type="ARBA" id="ARBA00009347"/>
    </source>
</evidence>
<dbReference type="EC" id="1.3.8.8" evidence="10"/>
<feature type="domain" description="Acyl-CoA dehydrogenase/oxidase N-terminal" evidence="9">
    <location>
        <begin position="8"/>
        <end position="119"/>
    </location>
</feature>
<feature type="domain" description="Acyl-CoA dehydrogenase/oxidase C-terminal" evidence="7">
    <location>
        <begin position="230"/>
        <end position="378"/>
    </location>
</feature>
<dbReference type="InterPro" id="IPR013786">
    <property type="entry name" value="AcylCoA_DH/ox_N"/>
</dbReference>
<dbReference type="InterPro" id="IPR009075">
    <property type="entry name" value="AcylCo_DH/oxidase_C"/>
</dbReference>
<dbReference type="SUPFAM" id="SSF56645">
    <property type="entry name" value="Acyl-CoA dehydrogenase NM domain-like"/>
    <property type="match status" value="1"/>
</dbReference>
<evidence type="ECO:0000256" key="3">
    <source>
        <dbReference type="ARBA" id="ARBA00022630"/>
    </source>
</evidence>
<dbReference type="PROSITE" id="PS00073">
    <property type="entry name" value="ACYL_COA_DH_2"/>
    <property type="match status" value="1"/>
</dbReference>
<dbReference type="InterPro" id="IPR006091">
    <property type="entry name" value="Acyl-CoA_Oxase/DH_mid-dom"/>
</dbReference>
<evidence type="ECO:0000313" key="10">
    <source>
        <dbReference type="EMBL" id="SBW78803.1"/>
    </source>
</evidence>
<evidence type="ECO:0000256" key="6">
    <source>
        <dbReference type="RuleBase" id="RU362125"/>
    </source>
</evidence>
<name>A0A1D3JRS9_PSEVE</name>
<dbReference type="PROSITE" id="PS00072">
    <property type="entry name" value="ACYL_COA_DH_1"/>
    <property type="match status" value="1"/>
</dbReference>
<dbReference type="Gene3D" id="1.10.540.10">
    <property type="entry name" value="Acyl-CoA dehydrogenase/oxidase, N-terminal domain"/>
    <property type="match status" value="1"/>
</dbReference>
<proteinExistence type="inferred from homology"/>
<dbReference type="EMBL" id="LT599583">
    <property type="protein sequence ID" value="SBW78803.1"/>
    <property type="molecule type" value="Genomic_DNA"/>
</dbReference>
<accession>A0A1D3JRS9</accession>
<dbReference type="Gene3D" id="1.20.140.10">
    <property type="entry name" value="Butyryl-CoA Dehydrogenase, subunit A, domain 3"/>
    <property type="match status" value="1"/>
</dbReference>
<evidence type="ECO:0000259" key="7">
    <source>
        <dbReference type="Pfam" id="PF00441"/>
    </source>
</evidence>
<dbReference type="RefSeq" id="WP_017845424.1">
    <property type="nucleotide sequence ID" value="NZ_AOUH01000008.1"/>
</dbReference>
<evidence type="ECO:0000259" key="8">
    <source>
        <dbReference type="Pfam" id="PF02770"/>
    </source>
</evidence>
<keyword evidence="3 6" id="KW-0285">Flavoprotein</keyword>
<dbReference type="InterPro" id="IPR009100">
    <property type="entry name" value="AcylCoA_DH/oxidase_NM_dom_sf"/>
</dbReference>
<dbReference type="PANTHER" id="PTHR43884">
    <property type="entry name" value="ACYL-COA DEHYDROGENASE"/>
    <property type="match status" value="1"/>
</dbReference>
<dbReference type="GO" id="GO:0050660">
    <property type="term" value="F:flavin adenine dinucleotide binding"/>
    <property type="evidence" value="ECO:0007669"/>
    <property type="project" value="InterPro"/>
</dbReference>
<evidence type="ECO:0000259" key="9">
    <source>
        <dbReference type="Pfam" id="PF02771"/>
    </source>
</evidence>
<dbReference type="Pfam" id="PF00441">
    <property type="entry name" value="Acyl-CoA_dh_1"/>
    <property type="match status" value="1"/>
</dbReference>
<dbReference type="AlphaFoldDB" id="A0A1D3JRS9"/>
<dbReference type="Gene3D" id="2.40.110.10">
    <property type="entry name" value="Butyryl-CoA Dehydrogenase, subunit A, domain 2"/>
    <property type="match status" value="1"/>
</dbReference>
<gene>
    <name evidence="10" type="primary">Acadl</name>
    <name evidence="10" type="ORF">PVE_R1G0915</name>
</gene>
<evidence type="ECO:0000256" key="5">
    <source>
        <dbReference type="ARBA" id="ARBA00023002"/>
    </source>
</evidence>
<keyword evidence="5 6" id="KW-0560">Oxidoreductase</keyword>
<evidence type="ECO:0000256" key="1">
    <source>
        <dbReference type="ARBA" id="ARBA00001974"/>
    </source>
</evidence>
<comment type="similarity">
    <text evidence="2 6">Belongs to the acyl-CoA dehydrogenase family.</text>
</comment>
<sequence>MIPRTLFSPEHELFRQSVRTFLEKDAAPFHAQWEKQGYIDRALWNKAGEAGMLCSHLPEEYGGLGADFLYSAVVIEEISRLGLTGIGFSLHSDIVAPYILHYGSEALKHQYLPQLISGEKVTAIAMTEPGAGSDLQGVKTTAVLDGDEYVINGSKTFITNGFLADLVIVVAKTDPKAGAKGTSLFLVEAATPGFDKGKRLEKVGMKAQDTSELFFQDVRVPKENLLGQAGMGFAYLMQELPQERLTVAIGALASAEAALQWTLDYTRERKAFGKAIADFQNTRFKLAEMATEIQIGRVFVDKCLALHLEGKLDVPTAAMAKYWATDLQCKVLDECVQLHGGYGFMWEYPIARAWADARVQRIYAGTNEIMKEIIARAL</sequence>
<dbReference type="FunFam" id="1.10.540.10:FF:000009">
    <property type="entry name" value="Probable acyl-CoA dehydrogenase"/>
    <property type="match status" value="1"/>
</dbReference>
<dbReference type="FunFam" id="2.40.110.10:FF:000002">
    <property type="entry name" value="Acyl-CoA dehydrogenase fadE12"/>
    <property type="match status" value="1"/>
</dbReference>
<dbReference type="PANTHER" id="PTHR43884:SF12">
    <property type="entry name" value="ISOVALERYL-COA DEHYDROGENASE, MITOCHONDRIAL-RELATED"/>
    <property type="match status" value="1"/>
</dbReference>
<protein>
    <submittedName>
        <fullName evidence="10">Long-chain specific acyl-CoA dehydrogenase, mitochondrial</fullName>
        <ecNumber evidence="10">1.3.8.8</ecNumber>
    </submittedName>
</protein>
<evidence type="ECO:0000313" key="11">
    <source>
        <dbReference type="Proteomes" id="UP000245431"/>
    </source>
</evidence>
<dbReference type="Pfam" id="PF02770">
    <property type="entry name" value="Acyl-CoA_dh_M"/>
    <property type="match status" value="1"/>
</dbReference>
<dbReference type="Pfam" id="PF02771">
    <property type="entry name" value="Acyl-CoA_dh_N"/>
    <property type="match status" value="1"/>
</dbReference>
<dbReference type="SUPFAM" id="SSF47203">
    <property type="entry name" value="Acyl-CoA dehydrogenase C-terminal domain-like"/>
    <property type="match status" value="1"/>
</dbReference>
<dbReference type="FunFam" id="1.20.140.10:FF:000001">
    <property type="entry name" value="Acyl-CoA dehydrogenase"/>
    <property type="match status" value="1"/>
</dbReference>
<dbReference type="GO" id="GO:0004466">
    <property type="term" value="F:long-chain fatty acyl-CoA dehydrogenase activity"/>
    <property type="evidence" value="ECO:0007669"/>
    <property type="project" value="UniProtKB-EC"/>
</dbReference>
<comment type="cofactor">
    <cofactor evidence="1 6">
        <name>FAD</name>
        <dbReference type="ChEBI" id="CHEBI:57692"/>
    </cofactor>
</comment>